<dbReference type="CDD" id="cd05013">
    <property type="entry name" value="SIS_RpiR"/>
    <property type="match status" value="1"/>
</dbReference>
<dbReference type="InterPro" id="IPR046348">
    <property type="entry name" value="SIS_dom_sf"/>
</dbReference>
<protein>
    <submittedName>
        <fullName evidence="6">DNA-binding MurR/RpiR family transcriptional regulator</fullName>
    </submittedName>
</protein>
<dbReference type="Gene3D" id="3.40.50.10490">
    <property type="entry name" value="Glucose-6-phosphate isomerase like protein, domain 1"/>
    <property type="match status" value="1"/>
</dbReference>
<keyword evidence="7" id="KW-1185">Reference proteome</keyword>
<organism evidence="6 7">
    <name type="scientific">Catenibacillus scindens</name>
    <dbReference type="NCBI Taxonomy" id="673271"/>
    <lineage>
        <taxon>Bacteria</taxon>
        <taxon>Bacillati</taxon>
        <taxon>Bacillota</taxon>
        <taxon>Clostridia</taxon>
        <taxon>Lachnospirales</taxon>
        <taxon>Lachnospiraceae</taxon>
        <taxon>Catenibacillus</taxon>
    </lineage>
</organism>
<evidence type="ECO:0000259" key="5">
    <source>
        <dbReference type="PROSITE" id="PS51464"/>
    </source>
</evidence>
<dbReference type="GO" id="GO:1901135">
    <property type="term" value="P:carbohydrate derivative metabolic process"/>
    <property type="evidence" value="ECO:0007669"/>
    <property type="project" value="InterPro"/>
</dbReference>
<dbReference type="GO" id="GO:0003700">
    <property type="term" value="F:DNA-binding transcription factor activity"/>
    <property type="evidence" value="ECO:0007669"/>
    <property type="project" value="InterPro"/>
</dbReference>
<evidence type="ECO:0000256" key="2">
    <source>
        <dbReference type="ARBA" id="ARBA00023125"/>
    </source>
</evidence>
<dbReference type="GO" id="GO:0003677">
    <property type="term" value="F:DNA binding"/>
    <property type="evidence" value="ECO:0007669"/>
    <property type="project" value="UniProtKB-KW"/>
</dbReference>
<dbReference type="Pfam" id="PF01418">
    <property type="entry name" value="HTH_6"/>
    <property type="match status" value="1"/>
</dbReference>
<dbReference type="InterPro" id="IPR035472">
    <property type="entry name" value="RpiR-like_SIS"/>
</dbReference>
<keyword evidence="1" id="KW-0805">Transcription regulation</keyword>
<comment type="caution">
    <text evidence="6">The sequence shown here is derived from an EMBL/GenBank/DDBJ whole genome shotgun (WGS) entry which is preliminary data.</text>
</comment>
<gene>
    <name evidence="6" type="ORF">HNP82_001684</name>
</gene>
<evidence type="ECO:0000256" key="3">
    <source>
        <dbReference type="ARBA" id="ARBA00023163"/>
    </source>
</evidence>
<proteinExistence type="predicted"/>
<dbReference type="RefSeq" id="WP_183773225.1">
    <property type="nucleotide sequence ID" value="NZ_JACHFW010000005.1"/>
</dbReference>
<evidence type="ECO:0000313" key="6">
    <source>
        <dbReference type="EMBL" id="MBB5264557.1"/>
    </source>
</evidence>
<keyword evidence="3" id="KW-0804">Transcription</keyword>
<keyword evidence="2 6" id="KW-0238">DNA-binding</keyword>
<dbReference type="Pfam" id="PF01380">
    <property type="entry name" value="SIS"/>
    <property type="match status" value="1"/>
</dbReference>
<evidence type="ECO:0000313" key="7">
    <source>
        <dbReference type="Proteomes" id="UP000543642"/>
    </source>
</evidence>
<reference evidence="6 7" key="1">
    <citation type="submission" date="2020-08" db="EMBL/GenBank/DDBJ databases">
        <title>Genomic Encyclopedia of Type Strains, Phase IV (KMG-IV): sequencing the most valuable type-strain genomes for metagenomic binning, comparative biology and taxonomic classification.</title>
        <authorList>
            <person name="Goeker M."/>
        </authorList>
    </citation>
    <scope>NUCLEOTIDE SEQUENCE [LARGE SCALE GENOMIC DNA]</scope>
    <source>
        <strain evidence="6 7">DSM 106146</strain>
    </source>
</reference>
<dbReference type="InterPro" id="IPR036388">
    <property type="entry name" value="WH-like_DNA-bd_sf"/>
</dbReference>
<name>A0A7W8HA06_9FIRM</name>
<evidence type="ECO:0000256" key="1">
    <source>
        <dbReference type="ARBA" id="ARBA00023015"/>
    </source>
</evidence>
<dbReference type="Proteomes" id="UP000543642">
    <property type="component" value="Unassembled WGS sequence"/>
</dbReference>
<dbReference type="InterPro" id="IPR001347">
    <property type="entry name" value="SIS_dom"/>
</dbReference>
<evidence type="ECO:0000259" key="4">
    <source>
        <dbReference type="PROSITE" id="PS51071"/>
    </source>
</evidence>
<dbReference type="PROSITE" id="PS51464">
    <property type="entry name" value="SIS"/>
    <property type="match status" value="1"/>
</dbReference>
<accession>A0A7W8HA06</accession>
<dbReference type="InterPro" id="IPR009057">
    <property type="entry name" value="Homeodomain-like_sf"/>
</dbReference>
<dbReference type="GO" id="GO:0097367">
    <property type="term" value="F:carbohydrate derivative binding"/>
    <property type="evidence" value="ECO:0007669"/>
    <property type="project" value="InterPro"/>
</dbReference>
<dbReference type="InterPro" id="IPR000281">
    <property type="entry name" value="HTH_RpiR"/>
</dbReference>
<sequence length="295" mass="33212">MTSYNDNPLKDNPFIRIQKKYDQFHKKEKDIADYILKEADQMIYQSVKETALKCGVAESSIVRFCKAIGYSGYSELKTEVAKEAVSIQYQQEILKAENSDSFPEQLGQIFSSTVMLLDQARLQMDYDQIIRTADLILKSRLLLIYGNIYSGQSGFIFSERMKSINVPTFIAWDHISMKQISIMASTDCAAIFLSHSGASKDTLENASLAKSRGAAIIVLTPAPQSPLARLADILITIPSVDVSIFKDYYPVETAFSLILTAIYTAASRQRRHDNSESTEKFETEVINDAFEFPEM</sequence>
<dbReference type="PROSITE" id="PS51071">
    <property type="entry name" value="HTH_RPIR"/>
    <property type="match status" value="1"/>
</dbReference>
<dbReference type="SUPFAM" id="SSF46689">
    <property type="entry name" value="Homeodomain-like"/>
    <property type="match status" value="1"/>
</dbReference>
<dbReference type="InterPro" id="IPR047640">
    <property type="entry name" value="RpiR-like"/>
</dbReference>
<dbReference type="Gene3D" id="1.10.10.10">
    <property type="entry name" value="Winged helix-like DNA-binding domain superfamily/Winged helix DNA-binding domain"/>
    <property type="match status" value="1"/>
</dbReference>
<feature type="domain" description="HTH rpiR-type" evidence="4">
    <location>
        <begin position="11"/>
        <end position="87"/>
    </location>
</feature>
<dbReference type="PANTHER" id="PTHR30514">
    <property type="entry name" value="GLUCOKINASE"/>
    <property type="match status" value="1"/>
</dbReference>
<dbReference type="PANTHER" id="PTHR30514:SF1">
    <property type="entry name" value="HTH-TYPE TRANSCRIPTIONAL REGULATOR HEXR-RELATED"/>
    <property type="match status" value="1"/>
</dbReference>
<dbReference type="AlphaFoldDB" id="A0A7W8HA06"/>
<dbReference type="SUPFAM" id="SSF53697">
    <property type="entry name" value="SIS domain"/>
    <property type="match status" value="1"/>
</dbReference>
<feature type="domain" description="SIS" evidence="5">
    <location>
        <begin position="132"/>
        <end position="275"/>
    </location>
</feature>
<dbReference type="EMBL" id="JACHFW010000005">
    <property type="protein sequence ID" value="MBB5264557.1"/>
    <property type="molecule type" value="Genomic_DNA"/>
</dbReference>